<keyword evidence="10" id="KW-1185">Reference proteome</keyword>
<dbReference type="SUPFAM" id="SSF48150">
    <property type="entry name" value="DNA-glycosylase"/>
    <property type="match status" value="1"/>
</dbReference>
<evidence type="ECO:0000256" key="4">
    <source>
        <dbReference type="ARBA" id="ARBA00023163"/>
    </source>
</evidence>
<dbReference type="Gramene" id="Al_scaffold_0001_2029">
    <property type="protein sequence ID" value="Al_scaffold_0001_2029"/>
    <property type="gene ID" value="Al_scaffold_0001_2029"/>
</dbReference>
<dbReference type="InterPro" id="IPR052416">
    <property type="entry name" value="GTF3C_component"/>
</dbReference>
<sequence length="1262" mass="139414">MGEQSPSQPSTQSQSRPQSPKPDTHNLIPPESTDACIDSAGVSGSIVSSTTIDAGRITELGNVSSPPSKIPLRPRKIRKLTLDGDVSGEDYKAEDISSQVTSPLATGKSPGKGKLSQSRVITVPRIQARPLTCEGELETAIHYLRNADPLLAALIDVHPPPTFESFKTPFLALIRSILYQQLATKAGNSIYTRFVALCGGENVVVPETVLALNPQQLRQIGVSGRKASYLHDLARKYQNGILSDSAILNMDEKSLFTMLTMVNGIGSWSVHMFMINSLHRPDVLPVNDLGVRKGVQMLYGLDDLPRPSQMEQHCAKWRPYRSVGSWYMWRLIEGKGTPTSAVTPGAAMSLPPLEDIQQEHQQQQLMDPLNSVFSIGYGSICGREAKEYPRVPSPQPSFLVAGTSVDISMDEERPPRSGEEECSISLFDYSVENHLKAVDSISDLCGEANAEIDENDINTFSSSVTFLREWRHYNFEPKIFAFYNEAGKSREPKDANCQNLPQFSSARAPKVKIHDDESSSSSGEISKDFVMHVGGSVWALEWCPRVHGNPDAQAKCEFLAVATHPPDSYSHKIGIPLTGRGIIQIWCIINATCKKDSAHFSEKSKKLTGKSRKIPSGETTETTEPKKPRGRPRKHPIETIETTEPKKPRGRPRKKSTAELPVELDEGVLYVEALSVRYPENSVVPATPLRILRETPVTETKVNNEGSGQVLSSENANIKLPVRRKRQKTKGTEESCKPMLLENSEAVGNVPGEPSPGISQGIALPRVVLCLAHNGKVAWDMKWRPLYANDSLKKHRMGYLAVLLGNGSLEVWDVPMPQATSTLYLSSKKAATDPRFVKLAPVFKCSNLKCGDTKSIPLTVEWSTSGNPDFLLAGCHDGTVALWKFSTTKSSEDTRPLLFFSADTAPIRAVAWAPGESDQESANIVATAGHAGLKFWDLRDPFRPLWDLHPVPRFIYSLDWLQDPKYQSLLYPQLIIQSLDQWFEVLIKYGVLNICRCVLLSFDDGTLRILSLVKVAYDVPATGRPYPNTKQQGLSVYNCSTFPIWSIQVSRLTGIAAYCTGDGSIFHFELTTKAVEKDTRNRTPHFLCGQLTMKDSTFIVHSPVPDIPIVLKKPVGETGEKQRCLRSLLNESPNRYASNVSDVQPLAFGHEEDPGLESEFEGTNNKAPKSKSKKGTKNIGEEDENSRALVCVKEDGGEGRRKEASNNNNGTKVEGFPPKLVAMHRVRWNMNKGSERWLCYGGAAGIVRCQEIAPTSNWKPQR</sequence>
<dbReference type="FunFam" id="1.10.340.30:FF:000004">
    <property type="entry name" value="DNA-3-methyladenine glycosylase II"/>
    <property type="match status" value="1"/>
</dbReference>
<feature type="region of interest" description="Disordered" evidence="7">
    <location>
        <begin position="93"/>
        <end position="116"/>
    </location>
</feature>
<dbReference type="InterPro" id="IPR003265">
    <property type="entry name" value="HhH-GPD_domain"/>
</dbReference>
<comment type="subcellular location">
    <subcellularLocation>
        <location evidence="1">Nucleus</location>
    </subcellularLocation>
</comment>
<keyword evidence="5" id="KW-0234">DNA repair</keyword>
<dbReference type="InterPro" id="IPR001680">
    <property type="entry name" value="WD40_rpt"/>
</dbReference>
<dbReference type="SMART" id="SM00384">
    <property type="entry name" value="AT_hook"/>
    <property type="match status" value="2"/>
</dbReference>
<feature type="region of interest" description="Disordered" evidence="7">
    <location>
        <begin position="1"/>
        <end position="40"/>
    </location>
</feature>
<dbReference type="PANTHER" id="PTHR15052">
    <property type="entry name" value="RNA POLYMERASE III TRANSCRIPTION INITIATION FACTOR COMPLEX SUBUNIT"/>
    <property type="match status" value="1"/>
</dbReference>
<dbReference type="InterPro" id="IPR036322">
    <property type="entry name" value="WD40_repeat_dom_sf"/>
</dbReference>
<evidence type="ECO:0000256" key="2">
    <source>
        <dbReference type="ARBA" id="ARBA00010817"/>
    </source>
</evidence>
<evidence type="ECO:0000256" key="5">
    <source>
        <dbReference type="ARBA" id="ARBA00023204"/>
    </source>
</evidence>
<dbReference type="eggNOG" id="KOG1918">
    <property type="taxonomic scope" value="Eukaryota"/>
</dbReference>
<proteinExistence type="inferred from homology"/>
<dbReference type="PROSITE" id="PS00354">
    <property type="entry name" value="HMGI_Y"/>
    <property type="match status" value="1"/>
</dbReference>
<dbReference type="Gene3D" id="2.130.10.10">
    <property type="entry name" value="YVTN repeat-like/Quinoprotein amine dehydrogenase"/>
    <property type="match status" value="1"/>
</dbReference>
<keyword evidence="3" id="KW-0227">DNA damage</keyword>
<dbReference type="GO" id="GO:0003684">
    <property type="term" value="F:damaged DNA binding"/>
    <property type="evidence" value="ECO:0007669"/>
    <property type="project" value="UniProtKB-ARBA"/>
</dbReference>
<dbReference type="HOGENOM" id="CLU_264770_0_0_1"/>
<protein>
    <submittedName>
        <fullName evidence="9">Predicted protein</fullName>
    </submittedName>
</protein>
<dbReference type="PANTHER" id="PTHR15052:SF2">
    <property type="entry name" value="GENERAL TRANSCRIPTION FACTOR 3C POLYPEPTIDE 2"/>
    <property type="match status" value="1"/>
</dbReference>
<dbReference type="GO" id="GO:0000127">
    <property type="term" value="C:transcription factor TFIIIC complex"/>
    <property type="evidence" value="ECO:0007669"/>
    <property type="project" value="TreeGrafter"/>
</dbReference>
<feature type="region of interest" description="Disordered" evidence="7">
    <location>
        <begin position="1140"/>
        <end position="1216"/>
    </location>
</feature>
<dbReference type="Gene3D" id="1.10.340.30">
    <property type="entry name" value="Hypothetical protein, domain 2"/>
    <property type="match status" value="1"/>
</dbReference>
<accession>D7KI32</accession>
<dbReference type="Pfam" id="PF00730">
    <property type="entry name" value="HhH-GPD"/>
    <property type="match status" value="1"/>
</dbReference>
<comment type="similarity">
    <text evidence="2">Belongs to the alkylbase DNA glycosidase AlkA family.</text>
</comment>
<feature type="compositionally biased region" description="Low complexity" evidence="7">
    <location>
        <begin position="1"/>
        <end position="18"/>
    </location>
</feature>
<feature type="compositionally biased region" description="Basic and acidic residues" evidence="7">
    <location>
        <begin position="635"/>
        <end position="647"/>
    </location>
</feature>
<dbReference type="AlphaFoldDB" id="D7KI32"/>
<name>D7KI32_ARALL</name>
<dbReference type="CDD" id="cd00056">
    <property type="entry name" value="ENDO3c"/>
    <property type="match status" value="1"/>
</dbReference>
<feature type="region of interest" description="Disordered" evidence="7">
    <location>
        <begin position="599"/>
        <end position="660"/>
    </location>
</feature>
<dbReference type="SMART" id="SM00320">
    <property type="entry name" value="WD40"/>
    <property type="match status" value="4"/>
</dbReference>
<dbReference type="GO" id="GO:0006383">
    <property type="term" value="P:transcription by RNA polymerase III"/>
    <property type="evidence" value="ECO:0007669"/>
    <property type="project" value="TreeGrafter"/>
</dbReference>
<dbReference type="GO" id="GO:0006284">
    <property type="term" value="P:base-excision repair"/>
    <property type="evidence" value="ECO:0007669"/>
    <property type="project" value="InterPro"/>
</dbReference>
<dbReference type="Proteomes" id="UP000008694">
    <property type="component" value="Unassembled WGS sequence"/>
</dbReference>
<evidence type="ECO:0000256" key="6">
    <source>
        <dbReference type="ARBA" id="ARBA00023242"/>
    </source>
</evidence>
<organism evidence="10">
    <name type="scientific">Arabidopsis lyrata subsp. lyrata</name>
    <name type="common">Lyre-leaved rock-cress</name>
    <dbReference type="NCBI Taxonomy" id="81972"/>
    <lineage>
        <taxon>Eukaryota</taxon>
        <taxon>Viridiplantae</taxon>
        <taxon>Streptophyta</taxon>
        <taxon>Embryophyta</taxon>
        <taxon>Tracheophyta</taxon>
        <taxon>Spermatophyta</taxon>
        <taxon>Magnoliopsida</taxon>
        <taxon>eudicotyledons</taxon>
        <taxon>Gunneridae</taxon>
        <taxon>Pentapetalae</taxon>
        <taxon>rosids</taxon>
        <taxon>malvids</taxon>
        <taxon>Brassicales</taxon>
        <taxon>Brassicaceae</taxon>
        <taxon>Camelineae</taxon>
        <taxon>Arabidopsis</taxon>
    </lineage>
</organism>
<dbReference type="InterPro" id="IPR015943">
    <property type="entry name" value="WD40/YVTN_repeat-like_dom_sf"/>
</dbReference>
<evidence type="ECO:0000313" key="9">
    <source>
        <dbReference type="EMBL" id="EFH66602.1"/>
    </source>
</evidence>
<evidence type="ECO:0000256" key="1">
    <source>
        <dbReference type="ARBA" id="ARBA00004123"/>
    </source>
</evidence>
<evidence type="ECO:0000259" key="8">
    <source>
        <dbReference type="SMART" id="SM00478"/>
    </source>
</evidence>
<evidence type="ECO:0000256" key="7">
    <source>
        <dbReference type="SAM" id="MobiDB-lite"/>
    </source>
</evidence>
<dbReference type="STRING" id="81972.D7KI32"/>
<dbReference type="InterPro" id="IPR000637">
    <property type="entry name" value="HMGI/Y_DNA-bd_CS"/>
</dbReference>
<dbReference type="EMBL" id="GL348713">
    <property type="protein sequence ID" value="EFH66602.1"/>
    <property type="molecule type" value="Genomic_DNA"/>
</dbReference>
<dbReference type="SMART" id="SM00478">
    <property type="entry name" value="ENDO3c"/>
    <property type="match status" value="1"/>
</dbReference>
<dbReference type="GO" id="GO:0003824">
    <property type="term" value="F:catalytic activity"/>
    <property type="evidence" value="ECO:0007669"/>
    <property type="project" value="InterPro"/>
</dbReference>
<dbReference type="Gene3D" id="1.10.1670.40">
    <property type="match status" value="1"/>
</dbReference>
<dbReference type="SUPFAM" id="SSF50978">
    <property type="entry name" value="WD40 repeat-like"/>
    <property type="match status" value="1"/>
</dbReference>
<dbReference type="GO" id="GO:0005634">
    <property type="term" value="C:nucleus"/>
    <property type="evidence" value="ECO:0007669"/>
    <property type="project" value="UniProtKB-SubCell"/>
</dbReference>
<evidence type="ECO:0000256" key="3">
    <source>
        <dbReference type="ARBA" id="ARBA00022763"/>
    </source>
</evidence>
<reference evidence="10" key="1">
    <citation type="journal article" date="2011" name="Nat. Genet.">
        <title>The Arabidopsis lyrata genome sequence and the basis of rapid genome size change.</title>
        <authorList>
            <person name="Hu T.T."/>
            <person name="Pattyn P."/>
            <person name="Bakker E.G."/>
            <person name="Cao J."/>
            <person name="Cheng J.-F."/>
            <person name="Clark R.M."/>
            <person name="Fahlgren N."/>
            <person name="Fawcett J.A."/>
            <person name="Grimwood J."/>
            <person name="Gundlach H."/>
            <person name="Haberer G."/>
            <person name="Hollister J.D."/>
            <person name="Ossowski S."/>
            <person name="Ottilar R.P."/>
            <person name="Salamov A.A."/>
            <person name="Schneeberger K."/>
            <person name="Spannagl M."/>
            <person name="Wang X."/>
            <person name="Yang L."/>
            <person name="Nasrallah M.E."/>
            <person name="Bergelson J."/>
            <person name="Carrington J.C."/>
            <person name="Gaut B.S."/>
            <person name="Schmutz J."/>
            <person name="Mayer K.F.X."/>
            <person name="Van de Peer Y."/>
            <person name="Grigoriev I.V."/>
            <person name="Nordborg M."/>
            <person name="Weigel D."/>
            <person name="Guo Y.-L."/>
        </authorList>
    </citation>
    <scope>NUCLEOTIDE SEQUENCE [LARGE SCALE GENOMIC DNA]</scope>
    <source>
        <strain evidence="10">cv. MN47</strain>
    </source>
</reference>
<feature type="compositionally biased region" description="Basic and acidic residues" evidence="7">
    <location>
        <begin position="1192"/>
        <end position="1204"/>
    </location>
</feature>
<keyword evidence="6" id="KW-0539">Nucleus</keyword>
<dbReference type="GO" id="GO:0006355">
    <property type="term" value="P:regulation of DNA-templated transcription"/>
    <property type="evidence" value="ECO:0007669"/>
    <property type="project" value="InterPro"/>
</dbReference>
<dbReference type="InterPro" id="IPR011257">
    <property type="entry name" value="DNA_glycosylase"/>
</dbReference>
<gene>
    <name evidence="9" type="ORF">ARALYDRAFT_679706</name>
</gene>
<keyword evidence="4" id="KW-0804">Transcription</keyword>
<dbReference type="InterPro" id="IPR017956">
    <property type="entry name" value="AT_hook_DNA-bd_motif"/>
</dbReference>
<evidence type="ECO:0000313" key="10">
    <source>
        <dbReference type="Proteomes" id="UP000008694"/>
    </source>
</evidence>
<feature type="domain" description="HhH-GPD" evidence="8">
    <location>
        <begin position="178"/>
        <end position="333"/>
    </location>
</feature>